<keyword evidence="2" id="KW-1003">Cell membrane</keyword>
<evidence type="ECO:0000256" key="2">
    <source>
        <dbReference type="ARBA" id="ARBA00022475"/>
    </source>
</evidence>
<dbReference type="EMBL" id="JBHLUE010000002">
    <property type="protein sequence ID" value="MFC0563150.1"/>
    <property type="molecule type" value="Genomic_DNA"/>
</dbReference>
<comment type="subcellular location">
    <subcellularLocation>
        <location evidence="1">Cell membrane</location>
        <topology evidence="1">Multi-pass membrane protein</topology>
    </subcellularLocation>
</comment>
<feature type="domain" description="MacB-like periplasmic core" evidence="9">
    <location>
        <begin position="495"/>
        <end position="691"/>
    </location>
</feature>
<evidence type="ECO:0000259" key="8">
    <source>
        <dbReference type="Pfam" id="PF02687"/>
    </source>
</evidence>
<accession>A0ABV6NQW0</accession>
<dbReference type="Pfam" id="PF02687">
    <property type="entry name" value="FtsX"/>
    <property type="match status" value="2"/>
</dbReference>
<keyword evidence="4 7" id="KW-1133">Transmembrane helix</keyword>
<dbReference type="InterPro" id="IPR038766">
    <property type="entry name" value="Membrane_comp_ABC_pdt"/>
</dbReference>
<name>A0ABV6NQW0_9ACTN</name>
<evidence type="ECO:0000256" key="3">
    <source>
        <dbReference type="ARBA" id="ARBA00022692"/>
    </source>
</evidence>
<evidence type="ECO:0000313" key="10">
    <source>
        <dbReference type="EMBL" id="MFC0563150.1"/>
    </source>
</evidence>
<keyword evidence="11" id="KW-1185">Reference proteome</keyword>
<feature type="transmembrane region" description="Helical" evidence="7">
    <location>
        <begin position="313"/>
        <end position="340"/>
    </location>
</feature>
<dbReference type="Proteomes" id="UP001589894">
    <property type="component" value="Unassembled WGS sequence"/>
</dbReference>
<evidence type="ECO:0000256" key="7">
    <source>
        <dbReference type="SAM" id="Phobius"/>
    </source>
</evidence>
<comment type="caution">
    <text evidence="10">The sequence shown here is derived from an EMBL/GenBank/DDBJ whole genome shotgun (WGS) entry which is preliminary data.</text>
</comment>
<feature type="transmembrane region" description="Helical" evidence="7">
    <location>
        <begin position="447"/>
        <end position="473"/>
    </location>
</feature>
<dbReference type="RefSeq" id="WP_377335408.1">
    <property type="nucleotide sequence ID" value="NZ_JBHLUE010000002.1"/>
</dbReference>
<evidence type="ECO:0000313" key="11">
    <source>
        <dbReference type="Proteomes" id="UP001589894"/>
    </source>
</evidence>
<protein>
    <submittedName>
        <fullName evidence="10">ABC transporter permease</fullName>
    </submittedName>
</protein>
<feature type="domain" description="MacB-like periplasmic core" evidence="9">
    <location>
        <begin position="19"/>
        <end position="230"/>
    </location>
</feature>
<evidence type="ECO:0000256" key="5">
    <source>
        <dbReference type="ARBA" id="ARBA00023136"/>
    </source>
</evidence>
<comment type="similarity">
    <text evidence="6">Belongs to the ABC-4 integral membrane protein family.</text>
</comment>
<dbReference type="Pfam" id="PF12704">
    <property type="entry name" value="MacB_PCD"/>
    <property type="match status" value="2"/>
</dbReference>
<dbReference type="PANTHER" id="PTHR30287">
    <property type="entry name" value="MEMBRANE COMPONENT OF PREDICTED ABC SUPERFAMILY METABOLITE UPTAKE TRANSPORTER"/>
    <property type="match status" value="1"/>
</dbReference>
<dbReference type="PANTHER" id="PTHR30287:SF2">
    <property type="entry name" value="BLL1001 PROTEIN"/>
    <property type="match status" value="1"/>
</dbReference>
<feature type="transmembrane region" description="Helical" evidence="7">
    <location>
        <begin position="718"/>
        <end position="746"/>
    </location>
</feature>
<organism evidence="10 11">
    <name type="scientific">Plantactinospora siamensis</name>
    <dbReference type="NCBI Taxonomy" id="555372"/>
    <lineage>
        <taxon>Bacteria</taxon>
        <taxon>Bacillati</taxon>
        <taxon>Actinomycetota</taxon>
        <taxon>Actinomycetes</taxon>
        <taxon>Micromonosporales</taxon>
        <taxon>Micromonosporaceae</taxon>
        <taxon>Plantactinospora</taxon>
    </lineage>
</organism>
<sequence>MMLRTTLRGLLARKLRLVATALAVVLGVGFVAGTLIFGDTMKAASYDKFAREASNVDVSVRPPDSKSDQPAELPAGTVDAVRSVPGVTAADGRIERYLPLLDRRGRLVGNDGSPGVTISAGSEPRLRPYDVAAGRVPTAPGEAALDAETATRTGYRIGDQITVLDRRQARHQLTLVGTVDFGSAKRYAGQAVVVLPPDGIAALTGAGGVQQVVAVGGGGVSQAELARRVAAALPAAQHARVQTGADYRYALADDATNQFGAFLTVLLVFAGIACVVAAFVIYNTFNILIAQRVRELALLRCVGAGRRQVFGSVLLEAAVVGLLGAAFGLGLGLLAAYGLFSGANALGAELPRHSLVLTATPMVVAVLLGVLVTMAAALVPAFRSTRVAPLAALRGSSATAVTGVRRRVLLIVAAAVIAAIGTALTLLGSRGHGDPKVATIQVVAGGLVNFLAILVVSPLFVGPLTAALGWLPGRIFGTPVKLASANARRNPGRAAATTAALMIGVGLMSAATVAVNTVRHTAEHQLDANFPIDYLIRSVDERSGGVPVDVAARLRQQDRLSLVTEVRTEPGQLNGARLDVGTFDDSGLSTLLPSQLTAGSAPGPGSVVLFSGASPNIGHHVGDRVTVTGAGGRKQTFTVAGLAGGTSQTGDVMLRWTDFAALYPKVSQDDSVLIRAAHGVSPVDSRSAVEAVTNDFPLTSVLSLADWRGQITTAVDQLITVIAALLGVAIIIALIGIMNTLSLSVLERTRESAVVRALGLTRFQLRLTLLVEALLMGAVGAIVGIGFGVTYGLLTSRVMFSGIRPIITVPLGELAAFLGVAVVAAVLAAVLPARRAARASVVSAMAEV</sequence>
<feature type="transmembrane region" description="Helical" evidence="7">
    <location>
        <begin position="494"/>
        <end position="515"/>
    </location>
</feature>
<proteinExistence type="inferred from homology"/>
<feature type="domain" description="ABC3 transporter permease C-terminal" evidence="8">
    <location>
        <begin position="268"/>
        <end position="387"/>
    </location>
</feature>
<dbReference type="InterPro" id="IPR025857">
    <property type="entry name" value="MacB_PCD"/>
</dbReference>
<gene>
    <name evidence="10" type="ORF">ACFFHU_03070</name>
</gene>
<feature type="transmembrane region" description="Helical" evidence="7">
    <location>
        <begin position="767"/>
        <end position="794"/>
    </location>
</feature>
<keyword evidence="3 7" id="KW-0812">Transmembrane</keyword>
<keyword evidence="5 7" id="KW-0472">Membrane</keyword>
<dbReference type="InterPro" id="IPR003838">
    <property type="entry name" value="ABC3_permease_C"/>
</dbReference>
<feature type="domain" description="ABC3 transporter permease C-terminal" evidence="8">
    <location>
        <begin position="725"/>
        <end position="840"/>
    </location>
</feature>
<feature type="transmembrane region" description="Helical" evidence="7">
    <location>
        <begin position="259"/>
        <end position="282"/>
    </location>
</feature>
<reference evidence="10 11" key="1">
    <citation type="submission" date="2024-09" db="EMBL/GenBank/DDBJ databases">
        <authorList>
            <person name="Sun Q."/>
            <person name="Mori K."/>
        </authorList>
    </citation>
    <scope>NUCLEOTIDE SEQUENCE [LARGE SCALE GENOMIC DNA]</scope>
    <source>
        <strain evidence="10 11">TBRC 2205</strain>
    </source>
</reference>
<feature type="transmembrane region" description="Helical" evidence="7">
    <location>
        <begin position="408"/>
        <end position="427"/>
    </location>
</feature>
<evidence type="ECO:0000256" key="6">
    <source>
        <dbReference type="ARBA" id="ARBA00038076"/>
    </source>
</evidence>
<evidence type="ECO:0000259" key="9">
    <source>
        <dbReference type="Pfam" id="PF12704"/>
    </source>
</evidence>
<evidence type="ECO:0000256" key="1">
    <source>
        <dbReference type="ARBA" id="ARBA00004651"/>
    </source>
</evidence>
<evidence type="ECO:0000256" key="4">
    <source>
        <dbReference type="ARBA" id="ARBA00022989"/>
    </source>
</evidence>
<feature type="transmembrane region" description="Helical" evidence="7">
    <location>
        <begin position="814"/>
        <end position="833"/>
    </location>
</feature>
<feature type="transmembrane region" description="Helical" evidence="7">
    <location>
        <begin position="360"/>
        <end position="382"/>
    </location>
</feature>